<dbReference type="Proteomes" id="UP000596742">
    <property type="component" value="Unassembled WGS sequence"/>
</dbReference>
<organism evidence="1 2">
    <name type="scientific">Mytilus galloprovincialis</name>
    <name type="common">Mediterranean mussel</name>
    <dbReference type="NCBI Taxonomy" id="29158"/>
    <lineage>
        <taxon>Eukaryota</taxon>
        <taxon>Metazoa</taxon>
        <taxon>Spiralia</taxon>
        <taxon>Lophotrochozoa</taxon>
        <taxon>Mollusca</taxon>
        <taxon>Bivalvia</taxon>
        <taxon>Autobranchia</taxon>
        <taxon>Pteriomorphia</taxon>
        <taxon>Mytilida</taxon>
        <taxon>Mytiloidea</taxon>
        <taxon>Mytilidae</taxon>
        <taxon>Mytilinae</taxon>
        <taxon>Mytilus</taxon>
    </lineage>
</organism>
<evidence type="ECO:0000313" key="2">
    <source>
        <dbReference type="Proteomes" id="UP000596742"/>
    </source>
</evidence>
<dbReference type="AlphaFoldDB" id="A0A8B6FCQ8"/>
<sequence>MESTLNMLSNTPDMCQSAASSYTSYFRSQLADFISHIDTLYAAVKTLLLQLFPEPYILSHSVSGKTANTKIVAKPEFDSRLYGVFADLVNKSKWIFTVVIQSDLHISSVPSCGTSLKQKAQPQESSSLNVAQKKPKMESTLNMLSNTPDMCQSAASSYTSYFRSQLADFISHIDTLYAAVKTLLLQLFPEPYILSHSVSGKTANTKITV</sequence>
<dbReference type="OrthoDB" id="10001768at2759"/>
<evidence type="ECO:0000313" key="1">
    <source>
        <dbReference type="EMBL" id="VDI46866.1"/>
    </source>
</evidence>
<proteinExistence type="predicted"/>
<name>A0A8B6FCQ8_MYTGA</name>
<gene>
    <name evidence="1" type="ORF">MGAL_10B066249</name>
</gene>
<protein>
    <submittedName>
        <fullName evidence="1">Uncharacterized protein</fullName>
    </submittedName>
</protein>
<keyword evidence="2" id="KW-1185">Reference proteome</keyword>
<comment type="caution">
    <text evidence="1">The sequence shown here is derived from an EMBL/GenBank/DDBJ whole genome shotgun (WGS) entry which is preliminary data.</text>
</comment>
<accession>A0A8B6FCQ8</accession>
<dbReference type="EMBL" id="UYJE01006540">
    <property type="protein sequence ID" value="VDI46866.1"/>
    <property type="molecule type" value="Genomic_DNA"/>
</dbReference>
<reference evidence="1" key="1">
    <citation type="submission" date="2018-11" db="EMBL/GenBank/DDBJ databases">
        <authorList>
            <person name="Alioto T."/>
            <person name="Alioto T."/>
        </authorList>
    </citation>
    <scope>NUCLEOTIDE SEQUENCE</scope>
</reference>